<evidence type="ECO:0000313" key="6">
    <source>
        <dbReference type="EMBL" id="GIN59470.1"/>
    </source>
</evidence>
<protein>
    <submittedName>
        <fullName evidence="6">ABC transporter substrate-binding protein</fullName>
    </submittedName>
</protein>
<feature type="chain" id="PRO_5045709409" evidence="4">
    <location>
        <begin position="26"/>
        <end position="540"/>
    </location>
</feature>
<comment type="similarity">
    <text evidence="1">Belongs to the bacterial solute-binding protein 5 family.</text>
</comment>
<dbReference type="PROSITE" id="PS51257">
    <property type="entry name" value="PROKAR_LIPOPROTEIN"/>
    <property type="match status" value="1"/>
</dbReference>
<dbReference type="Gene3D" id="3.40.190.10">
    <property type="entry name" value="Periplasmic binding protein-like II"/>
    <property type="match status" value="1"/>
</dbReference>
<dbReference type="Proteomes" id="UP000679950">
    <property type="component" value="Unassembled WGS sequence"/>
</dbReference>
<feature type="domain" description="Solute-binding protein family 5" evidence="5">
    <location>
        <begin position="82"/>
        <end position="436"/>
    </location>
</feature>
<evidence type="ECO:0000256" key="1">
    <source>
        <dbReference type="ARBA" id="ARBA00005695"/>
    </source>
</evidence>
<gene>
    <name evidence="6" type="ORF">J8TS2_37890</name>
</gene>
<dbReference type="InterPro" id="IPR030678">
    <property type="entry name" value="Peptide/Ni-bd"/>
</dbReference>
<evidence type="ECO:0000256" key="4">
    <source>
        <dbReference type="SAM" id="SignalP"/>
    </source>
</evidence>
<organism evidence="6 7">
    <name type="scientific">Lederbergia ruris</name>
    <dbReference type="NCBI Taxonomy" id="217495"/>
    <lineage>
        <taxon>Bacteria</taxon>
        <taxon>Bacillati</taxon>
        <taxon>Bacillota</taxon>
        <taxon>Bacilli</taxon>
        <taxon>Bacillales</taxon>
        <taxon>Bacillaceae</taxon>
        <taxon>Lederbergia</taxon>
    </lineage>
</organism>
<dbReference type="EMBL" id="BORB01000046">
    <property type="protein sequence ID" value="GIN59470.1"/>
    <property type="molecule type" value="Genomic_DNA"/>
</dbReference>
<proteinExistence type="inferred from homology"/>
<evidence type="ECO:0000259" key="5">
    <source>
        <dbReference type="Pfam" id="PF00496"/>
    </source>
</evidence>
<dbReference type="InterPro" id="IPR039424">
    <property type="entry name" value="SBP_5"/>
</dbReference>
<dbReference type="PANTHER" id="PTHR30290">
    <property type="entry name" value="PERIPLASMIC BINDING COMPONENT OF ABC TRANSPORTER"/>
    <property type="match status" value="1"/>
</dbReference>
<evidence type="ECO:0000256" key="2">
    <source>
        <dbReference type="ARBA" id="ARBA00022448"/>
    </source>
</evidence>
<comment type="caution">
    <text evidence="6">The sequence shown here is derived from an EMBL/GenBank/DDBJ whole genome shotgun (WGS) entry which is preliminary data.</text>
</comment>
<evidence type="ECO:0000313" key="7">
    <source>
        <dbReference type="Proteomes" id="UP000679950"/>
    </source>
</evidence>
<dbReference type="Pfam" id="PF00496">
    <property type="entry name" value="SBP_bac_5"/>
    <property type="match status" value="1"/>
</dbReference>
<dbReference type="SUPFAM" id="SSF53850">
    <property type="entry name" value="Periplasmic binding protein-like II"/>
    <property type="match status" value="1"/>
</dbReference>
<sequence>MRKIVVIKFLSLCFFLILLTACGHSAEPSSAQEKSTGQDVKDELTLAIGGEPDEGFDPTTGWGRYGSPLFQSTLLTFDQDFEIRNDLAVRYEVSEDGLEWKVNIRNDVKFSDGEPLTAKDVVFTFNTAKSSASIIDLTNLEKVEALDDQSIRFTLKHPQSTFIYLLASMGIVPEHAYTDSYNENPIGSGPFELVQWNKGEQLIVQANPYYYGKQPFFKKLNFVFLSEDAAFAAAKAGEVDVAAVTSVFAKEDITGMHLVELESADNRGIMLPYVHERKLEDGTLIGNNVTADQAIRKALNIAVDRQELVDGILEGYGTPAYSVADQLPWWNPDTVFEDGRMDAAKEMLEKAGWKIGKEGIREKNGLKAELTLLYPAGDQMRQSLSLAFADMVRPLGISIKTEDKSWNDLERLMHANPVMMGWGSHDPLEMYYIYSGDTRGEGFYNANYYKNPVVDEYLNKAIKANDQDEAKAFWQKAQWDGKTGFSVEGDAPWVWLVNLKHLYFVRNGLEIGEQKIQPHGHGWPVTDFIEEWYWKDEEDV</sequence>
<dbReference type="RefSeq" id="WP_209974613.1">
    <property type="nucleotide sequence ID" value="NZ_BORB01000046.1"/>
</dbReference>
<accession>A0ABQ4KNG0</accession>
<feature type="signal peptide" evidence="4">
    <location>
        <begin position="1"/>
        <end position="25"/>
    </location>
</feature>
<keyword evidence="7" id="KW-1185">Reference proteome</keyword>
<evidence type="ECO:0000256" key="3">
    <source>
        <dbReference type="ARBA" id="ARBA00022729"/>
    </source>
</evidence>
<keyword evidence="3 4" id="KW-0732">Signal</keyword>
<reference evidence="6 7" key="1">
    <citation type="submission" date="2021-03" db="EMBL/GenBank/DDBJ databases">
        <title>Antimicrobial resistance genes in bacteria isolated from Japanese honey, and their potential for conferring macrolide and lincosamide resistance in the American foulbrood pathogen Paenibacillus larvae.</title>
        <authorList>
            <person name="Okamoto M."/>
            <person name="Kumagai M."/>
            <person name="Kanamori H."/>
            <person name="Takamatsu D."/>
        </authorList>
    </citation>
    <scope>NUCLEOTIDE SEQUENCE [LARGE SCALE GENOMIC DNA]</scope>
    <source>
        <strain evidence="6 7">J8TS2</strain>
    </source>
</reference>
<name>A0ABQ4KNG0_9BACI</name>
<keyword evidence="2" id="KW-0813">Transport</keyword>
<dbReference type="PANTHER" id="PTHR30290:SF9">
    <property type="entry name" value="OLIGOPEPTIDE-BINDING PROTEIN APPA"/>
    <property type="match status" value="1"/>
</dbReference>
<dbReference type="Gene3D" id="3.10.105.10">
    <property type="entry name" value="Dipeptide-binding Protein, Domain 3"/>
    <property type="match status" value="1"/>
</dbReference>
<dbReference type="InterPro" id="IPR000914">
    <property type="entry name" value="SBP_5_dom"/>
</dbReference>
<dbReference type="PIRSF" id="PIRSF002741">
    <property type="entry name" value="MppA"/>
    <property type="match status" value="1"/>
</dbReference>
<dbReference type="CDD" id="cd08518">
    <property type="entry name" value="PBP2_NikA_DppA_OppA_like_19"/>
    <property type="match status" value="1"/>
</dbReference>